<comment type="similarity">
    <text evidence="2">Belongs to the auxin efflux carrier (TC 2.A.69) family.</text>
</comment>
<dbReference type="InterPro" id="IPR038770">
    <property type="entry name" value="Na+/solute_symporter_sf"/>
</dbReference>
<keyword evidence="5 8" id="KW-0812">Transmembrane</keyword>
<evidence type="ECO:0000256" key="3">
    <source>
        <dbReference type="ARBA" id="ARBA00022448"/>
    </source>
</evidence>
<evidence type="ECO:0008006" key="11">
    <source>
        <dbReference type="Google" id="ProtNLM"/>
    </source>
</evidence>
<evidence type="ECO:0000256" key="6">
    <source>
        <dbReference type="ARBA" id="ARBA00022989"/>
    </source>
</evidence>
<proteinExistence type="inferred from homology"/>
<dbReference type="Pfam" id="PF03547">
    <property type="entry name" value="Mem_trans"/>
    <property type="match status" value="1"/>
</dbReference>
<protein>
    <recommendedName>
        <fullName evidence="11">Transporter</fullName>
    </recommendedName>
</protein>
<dbReference type="Gene3D" id="1.20.1530.20">
    <property type="match status" value="1"/>
</dbReference>
<dbReference type="RefSeq" id="WP_202636211.1">
    <property type="nucleotide sequence ID" value="NZ_CP010554.1"/>
</dbReference>
<feature type="transmembrane region" description="Helical" evidence="8">
    <location>
        <begin position="208"/>
        <end position="225"/>
    </location>
</feature>
<evidence type="ECO:0000256" key="2">
    <source>
        <dbReference type="ARBA" id="ARBA00010145"/>
    </source>
</evidence>
<dbReference type="Proteomes" id="UP000061603">
    <property type="component" value="Chromosome"/>
</dbReference>
<keyword evidence="7 8" id="KW-0472">Membrane</keyword>
<keyword evidence="3" id="KW-0813">Transport</keyword>
<gene>
    <name evidence="9" type="ORF">PG1C_04415</name>
</gene>
<feature type="transmembrane region" description="Helical" evidence="8">
    <location>
        <begin position="266"/>
        <end position="284"/>
    </location>
</feature>
<organism evidence="9 10">
    <name type="scientific">Rugosibacter aromaticivorans</name>
    <dbReference type="NCBI Taxonomy" id="1565605"/>
    <lineage>
        <taxon>Bacteria</taxon>
        <taxon>Pseudomonadati</taxon>
        <taxon>Pseudomonadota</taxon>
        <taxon>Betaproteobacteria</taxon>
        <taxon>Nitrosomonadales</taxon>
        <taxon>Sterolibacteriaceae</taxon>
        <taxon>Rugosibacter</taxon>
    </lineage>
</organism>
<evidence type="ECO:0000256" key="4">
    <source>
        <dbReference type="ARBA" id="ARBA00022475"/>
    </source>
</evidence>
<sequence length="318" mass="33870">MLSDLLLSLERGVAPLIALIALGFIWRKNPPGGLSVVDTRRTINALVLYLFYPGIAYDVISRAHFGLEVIWVPTSIWLGLLVAMGLGWLVFARPRALWGIAAPGVGALLIASSFGNILSMGIAVLQSLFGPDAARYAIYADVLGISILYWTLGAGTAAVLGAKEQSFHLGTFALTLLKMPPVWAFCAGLLVNLLAIPMPQWVSATAHLLGQAVVPSMLLTVGMSISLETVKRSPRMILAASAIKLIVMPALVAAVVLPLFGMTEVTQVMILLAGMPTMMATVLLSERFGLDTEILAAVMVVSTLGFFFTLPLMVVLLL</sequence>
<evidence type="ECO:0000313" key="9">
    <source>
        <dbReference type="EMBL" id="AJP47916.1"/>
    </source>
</evidence>
<keyword evidence="4" id="KW-1003">Cell membrane</keyword>
<evidence type="ECO:0000313" key="10">
    <source>
        <dbReference type="Proteomes" id="UP000061603"/>
    </source>
</evidence>
<keyword evidence="10" id="KW-1185">Reference proteome</keyword>
<dbReference type="KEGG" id="rbu:PG1C_04415"/>
<feature type="transmembrane region" description="Helical" evidence="8">
    <location>
        <begin position="98"/>
        <end position="124"/>
    </location>
</feature>
<feature type="transmembrane region" description="Helical" evidence="8">
    <location>
        <begin position="136"/>
        <end position="161"/>
    </location>
</feature>
<name>A0A0C5JKL0_9PROT</name>
<keyword evidence="6 8" id="KW-1133">Transmembrane helix</keyword>
<evidence type="ECO:0000256" key="7">
    <source>
        <dbReference type="ARBA" id="ARBA00023136"/>
    </source>
</evidence>
<feature type="transmembrane region" description="Helical" evidence="8">
    <location>
        <begin position="182"/>
        <end position="202"/>
    </location>
</feature>
<feature type="transmembrane region" description="Helical" evidence="8">
    <location>
        <begin position="237"/>
        <end position="260"/>
    </location>
</feature>
<feature type="transmembrane region" description="Helical" evidence="8">
    <location>
        <begin position="296"/>
        <end position="317"/>
    </location>
</feature>
<dbReference type="AlphaFoldDB" id="A0A0C5JKL0"/>
<dbReference type="GO" id="GO:0005886">
    <property type="term" value="C:plasma membrane"/>
    <property type="evidence" value="ECO:0007669"/>
    <property type="project" value="UniProtKB-SubCell"/>
</dbReference>
<evidence type="ECO:0000256" key="5">
    <source>
        <dbReference type="ARBA" id="ARBA00022692"/>
    </source>
</evidence>
<comment type="subcellular location">
    <subcellularLocation>
        <location evidence="1">Cell membrane</location>
        <topology evidence="1">Multi-pass membrane protein</topology>
    </subcellularLocation>
</comment>
<accession>A0A0C5JKL0</accession>
<dbReference type="PANTHER" id="PTHR36838:SF1">
    <property type="entry name" value="SLR1864 PROTEIN"/>
    <property type="match status" value="1"/>
</dbReference>
<dbReference type="GO" id="GO:0055085">
    <property type="term" value="P:transmembrane transport"/>
    <property type="evidence" value="ECO:0007669"/>
    <property type="project" value="InterPro"/>
</dbReference>
<evidence type="ECO:0000256" key="1">
    <source>
        <dbReference type="ARBA" id="ARBA00004651"/>
    </source>
</evidence>
<dbReference type="EMBL" id="CP010554">
    <property type="protein sequence ID" value="AJP47916.1"/>
    <property type="molecule type" value="Genomic_DNA"/>
</dbReference>
<dbReference type="STRING" id="1565605.PG1C_04415"/>
<feature type="transmembrane region" description="Helical" evidence="8">
    <location>
        <begin position="6"/>
        <end position="26"/>
    </location>
</feature>
<reference evidence="9 10" key="1">
    <citation type="journal article" date="2015" name="Genome Announc.">
        <title>Complete Genome Sequence of a Novel Bacterium within the Family Rhodocyclaceae That Degrades Polycyclic Aromatic Hydrocarbons.</title>
        <authorList>
            <person name="Singleton D.R."/>
            <person name="Dickey A.N."/>
            <person name="Scholl E.H."/>
            <person name="Wright F.A."/>
            <person name="Aitken M.D."/>
        </authorList>
    </citation>
    <scope>NUCLEOTIDE SEQUENCE [LARGE SCALE GENOMIC DNA]</scope>
    <source>
        <strain evidence="10">PG1-Ca6</strain>
    </source>
</reference>
<dbReference type="HOGENOM" id="CLU_056175_5_2_4"/>
<evidence type="ECO:0000256" key="8">
    <source>
        <dbReference type="SAM" id="Phobius"/>
    </source>
</evidence>
<feature type="transmembrane region" description="Helical" evidence="8">
    <location>
        <begin position="70"/>
        <end position="91"/>
    </location>
</feature>
<dbReference type="PANTHER" id="PTHR36838">
    <property type="entry name" value="AUXIN EFFLUX CARRIER FAMILY PROTEIN"/>
    <property type="match status" value="1"/>
</dbReference>
<dbReference type="InterPro" id="IPR004776">
    <property type="entry name" value="Mem_transp_PIN-like"/>
</dbReference>